<keyword evidence="3" id="KW-1185">Reference proteome</keyword>
<protein>
    <submittedName>
        <fullName evidence="2">Uncharacterized protein</fullName>
    </submittedName>
</protein>
<evidence type="ECO:0000313" key="2">
    <source>
        <dbReference type="EMBL" id="OIN13842.1"/>
    </source>
</evidence>
<accession>A0A1J4QGB0</accession>
<dbReference type="AlphaFoldDB" id="A0A1J4QGB0"/>
<evidence type="ECO:0000313" key="3">
    <source>
        <dbReference type="Proteomes" id="UP000243073"/>
    </source>
</evidence>
<feature type="transmembrane region" description="Helical" evidence="1">
    <location>
        <begin position="92"/>
        <end position="112"/>
    </location>
</feature>
<name>A0A1J4QGB0_9GAMM</name>
<comment type="caution">
    <text evidence="2">The sequence shown here is derived from an EMBL/GenBank/DDBJ whole genome shotgun (WGS) entry which is preliminary data.</text>
</comment>
<feature type="transmembrane region" description="Helical" evidence="1">
    <location>
        <begin position="20"/>
        <end position="39"/>
    </location>
</feature>
<reference evidence="2 3" key="1">
    <citation type="submission" date="2016-07" db="EMBL/GenBank/DDBJ databases">
        <title>Draft Genome Sequence of Oceanisphaera psychrotolerans, isolated from coastal sediment samples.</title>
        <authorList>
            <person name="Zhuo S."/>
            <person name="Ruan Z."/>
        </authorList>
    </citation>
    <scope>NUCLEOTIDE SEQUENCE [LARGE SCALE GENOMIC DNA]</scope>
    <source>
        <strain evidence="2 3">LAM-WHM-ZC</strain>
    </source>
</reference>
<proteinExistence type="predicted"/>
<keyword evidence="1" id="KW-0472">Membrane</keyword>
<feature type="transmembrane region" description="Helical" evidence="1">
    <location>
        <begin position="51"/>
        <end position="72"/>
    </location>
</feature>
<dbReference type="OrthoDB" id="6369004at2"/>
<organism evidence="2 3">
    <name type="scientific">Oceanisphaera psychrotolerans</name>
    <dbReference type="NCBI Taxonomy" id="1414654"/>
    <lineage>
        <taxon>Bacteria</taxon>
        <taxon>Pseudomonadati</taxon>
        <taxon>Pseudomonadota</taxon>
        <taxon>Gammaproteobacteria</taxon>
        <taxon>Aeromonadales</taxon>
        <taxon>Aeromonadaceae</taxon>
        <taxon>Oceanisphaera</taxon>
    </lineage>
</organism>
<sequence>MTDSHQDPDGNSRLARYLRLALLVGIIIVLNIGGGWLARQLNLQLFPRHDTLIGLVILTAACLYILLMAIPFMPGIEIGLALMMLLGSEGALLVYLCTLAALSLSFLIGWLIPPPLIRCLLNWLHLYQAGDLVRQLAPLGRQQRLALLGERLPRRIAPLLLKYRYLTIAAALNLPGNTLIGGGGGIGLVVGMSRLIPFHGFIMLTALAVAPVPIWFFFFGG</sequence>
<gene>
    <name evidence="2" type="ORF">BFR47_09100</name>
</gene>
<keyword evidence="1" id="KW-1133">Transmembrane helix</keyword>
<feature type="transmembrane region" description="Helical" evidence="1">
    <location>
        <begin position="196"/>
        <end position="219"/>
    </location>
</feature>
<feature type="transmembrane region" description="Helical" evidence="1">
    <location>
        <begin position="165"/>
        <end position="190"/>
    </location>
</feature>
<evidence type="ECO:0000256" key="1">
    <source>
        <dbReference type="SAM" id="Phobius"/>
    </source>
</evidence>
<dbReference type="STRING" id="1414654.BFR47_09100"/>
<dbReference type="RefSeq" id="WP_071471416.1">
    <property type="nucleotide sequence ID" value="NZ_MDKE01000004.1"/>
</dbReference>
<dbReference type="Proteomes" id="UP000243073">
    <property type="component" value="Unassembled WGS sequence"/>
</dbReference>
<dbReference type="EMBL" id="MDKE01000004">
    <property type="protein sequence ID" value="OIN13842.1"/>
    <property type="molecule type" value="Genomic_DNA"/>
</dbReference>
<keyword evidence="1" id="KW-0812">Transmembrane</keyword>